<dbReference type="RefSeq" id="WP_092912329.1">
    <property type="nucleotide sequence ID" value="NZ_FOXB01000016.1"/>
</dbReference>
<dbReference type="CDD" id="cd02440">
    <property type="entry name" value="AdoMet_MTases"/>
    <property type="match status" value="1"/>
</dbReference>
<keyword evidence="2 8" id="KW-0489">Methyltransferase</keyword>
<dbReference type="OrthoDB" id="9800643at2"/>
<dbReference type="NCBIfam" id="TIGR03534">
    <property type="entry name" value="RF_mod_PrmC"/>
    <property type="match status" value="1"/>
</dbReference>
<dbReference type="GO" id="GO:0032259">
    <property type="term" value="P:methylation"/>
    <property type="evidence" value="ECO:0007669"/>
    <property type="project" value="UniProtKB-KW"/>
</dbReference>
<comment type="catalytic activity">
    <reaction evidence="5">
        <text>L-glutaminyl-[peptide chain release factor] + S-adenosyl-L-methionine = N(5)-methyl-L-glutaminyl-[peptide chain release factor] + S-adenosyl-L-homocysteine + H(+)</text>
        <dbReference type="Rhea" id="RHEA:42896"/>
        <dbReference type="Rhea" id="RHEA-COMP:10271"/>
        <dbReference type="Rhea" id="RHEA-COMP:10272"/>
        <dbReference type="ChEBI" id="CHEBI:15378"/>
        <dbReference type="ChEBI" id="CHEBI:30011"/>
        <dbReference type="ChEBI" id="CHEBI:57856"/>
        <dbReference type="ChEBI" id="CHEBI:59789"/>
        <dbReference type="ChEBI" id="CHEBI:61891"/>
        <dbReference type="EC" id="2.1.1.297"/>
    </reaction>
</comment>
<dbReference type="InterPro" id="IPR004556">
    <property type="entry name" value="HemK-like"/>
</dbReference>
<dbReference type="STRING" id="223786.SAMN05216234_11638"/>
<dbReference type="EC" id="2.1.1.297" evidence="1"/>
<accession>A0A1I5PPG6</accession>
<dbReference type="Gene3D" id="1.10.8.10">
    <property type="entry name" value="DNA helicase RuvA subunit, C-terminal domain"/>
    <property type="match status" value="1"/>
</dbReference>
<evidence type="ECO:0000256" key="5">
    <source>
        <dbReference type="ARBA" id="ARBA00048391"/>
    </source>
</evidence>
<evidence type="ECO:0000256" key="3">
    <source>
        <dbReference type="ARBA" id="ARBA00022679"/>
    </source>
</evidence>
<keyword evidence="3 8" id="KW-0808">Transferase</keyword>
<dbReference type="InterPro" id="IPR029063">
    <property type="entry name" value="SAM-dependent_MTases_sf"/>
</dbReference>
<dbReference type="AlphaFoldDB" id="A0A1I5PPG6"/>
<dbReference type="Proteomes" id="UP000199227">
    <property type="component" value="Unassembled WGS sequence"/>
</dbReference>
<dbReference type="InterPro" id="IPR050320">
    <property type="entry name" value="N5-glutamine_MTase"/>
</dbReference>
<keyword evidence="9" id="KW-1185">Reference proteome</keyword>
<dbReference type="PANTHER" id="PTHR18895:SF74">
    <property type="entry name" value="MTRF1L RELEASE FACTOR GLUTAMINE METHYLTRANSFERASE"/>
    <property type="match status" value="1"/>
</dbReference>
<gene>
    <name evidence="8" type="ORF">SAMN05216234_11638</name>
</gene>
<dbReference type="Gene3D" id="3.40.50.150">
    <property type="entry name" value="Vaccinia Virus protein VP39"/>
    <property type="match status" value="1"/>
</dbReference>
<dbReference type="PROSITE" id="PS00092">
    <property type="entry name" value="N6_MTASE"/>
    <property type="match status" value="1"/>
</dbReference>
<evidence type="ECO:0000313" key="8">
    <source>
        <dbReference type="EMBL" id="SFP35973.1"/>
    </source>
</evidence>
<dbReference type="PANTHER" id="PTHR18895">
    <property type="entry name" value="HEMK METHYLTRANSFERASE"/>
    <property type="match status" value="1"/>
</dbReference>
<dbReference type="GO" id="GO:0102559">
    <property type="term" value="F:peptide chain release factor N(5)-glutamine methyltransferase activity"/>
    <property type="evidence" value="ECO:0007669"/>
    <property type="project" value="UniProtKB-EC"/>
</dbReference>
<protein>
    <recommendedName>
        <fullName evidence="1">peptide chain release factor N(5)-glutamine methyltransferase</fullName>
        <ecNumber evidence="1">2.1.1.297</ecNumber>
    </recommendedName>
</protein>
<dbReference type="InterPro" id="IPR007848">
    <property type="entry name" value="Small_mtfrase_dom"/>
</dbReference>
<sequence>MIIEDALRTAAKELSNIAQRPRLEAEILMSYYLNQDRVWLHTNSNKEIGELQEFFKLVKRRKEYEPIEYITRRVSFYDIELEVGPGVLIARPETELLVDKAAEIIRKHNLKVMCEIGIGSGAVSIMLAKIFPELKIIATDISEDALNYAKKNINRYGLESRIELYNTNLLDNIDKNIEIIVSNPPYICKEFDLPKPVLFEPKSALIGGESGDELLRKIILTAKDRDIPHLVCEMGYDQREPIFNFCKSMNLSEPIFYKDLADLDRGFYLKL</sequence>
<dbReference type="EMBL" id="FOXB01000016">
    <property type="protein sequence ID" value="SFP35973.1"/>
    <property type="molecule type" value="Genomic_DNA"/>
</dbReference>
<dbReference type="InterPro" id="IPR040758">
    <property type="entry name" value="PrmC_N"/>
</dbReference>
<dbReference type="Pfam" id="PF05175">
    <property type="entry name" value="MTS"/>
    <property type="match status" value="1"/>
</dbReference>
<dbReference type="Pfam" id="PF17827">
    <property type="entry name" value="PrmC_N"/>
    <property type="match status" value="1"/>
</dbReference>
<dbReference type="NCBIfam" id="TIGR00536">
    <property type="entry name" value="hemK_fam"/>
    <property type="match status" value="1"/>
</dbReference>
<dbReference type="SUPFAM" id="SSF53335">
    <property type="entry name" value="S-adenosyl-L-methionine-dependent methyltransferases"/>
    <property type="match status" value="1"/>
</dbReference>
<evidence type="ECO:0000256" key="2">
    <source>
        <dbReference type="ARBA" id="ARBA00022603"/>
    </source>
</evidence>
<name>A0A1I5PPG6_9BACT</name>
<evidence type="ECO:0000256" key="1">
    <source>
        <dbReference type="ARBA" id="ARBA00012771"/>
    </source>
</evidence>
<dbReference type="InterPro" id="IPR002052">
    <property type="entry name" value="DNA_methylase_N6_adenine_CS"/>
</dbReference>
<evidence type="ECO:0000256" key="4">
    <source>
        <dbReference type="ARBA" id="ARBA00022691"/>
    </source>
</evidence>
<feature type="domain" description="Release factor glutamine methyltransferase N-terminal" evidence="7">
    <location>
        <begin position="5"/>
        <end position="71"/>
    </location>
</feature>
<feature type="domain" description="Methyltransferase small" evidence="6">
    <location>
        <begin position="106"/>
        <end position="186"/>
    </location>
</feature>
<keyword evidence="4" id="KW-0949">S-adenosyl-L-methionine</keyword>
<organism evidence="8 9">
    <name type="scientific">Hydrogenimonas thermophila</name>
    <dbReference type="NCBI Taxonomy" id="223786"/>
    <lineage>
        <taxon>Bacteria</taxon>
        <taxon>Pseudomonadati</taxon>
        <taxon>Campylobacterota</taxon>
        <taxon>Epsilonproteobacteria</taxon>
        <taxon>Campylobacterales</taxon>
        <taxon>Hydrogenimonadaceae</taxon>
        <taxon>Hydrogenimonas</taxon>
    </lineage>
</organism>
<reference evidence="8 9" key="1">
    <citation type="submission" date="2016-10" db="EMBL/GenBank/DDBJ databases">
        <authorList>
            <person name="de Groot N.N."/>
        </authorList>
    </citation>
    <scope>NUCLEOTIDE SEQUENCE [LARGE SCALE GENOMIC DNA]</scope>
    <source>
        <strain evidence="8 9">EP1-55-1</strain>
    </source>
</reference>
<dbReference type="GO" id="GO:0003676">
    <property type="term" value="F:nucleic acid binding"/>
    <property type="evidence" value="ECO:0007669"/>
    <property type="project" value="InterPro"/>
</dbReference>
<evidence type="ECO:0000259" key="7">
    <source>
        <dbReference type="Pfam" id="PF17827"/>
    </source>
</evidence>
<evidence type="ECO:0000313" key="9">
    <source>
        <dbReference type="Proteomes" id="UP000199227"/>
    </source>
</evidence>
<dbReference type="InterPro" id="IPR019874">
    <property type="entry name" value="RF_methyltr_PrmC"/>
</dbReference>
<proteinExistence type="predicted"/>
<evidence type="ECO:0000259" key="6">
    <source>
        <dbReference type="Pfam" id="PF05175"/>
    </source>
</evidence>